<dbReference type="AlphaFoldDB" id="A0A9P6KB11"/>
<organism evidence="1 2">
    <name type="scientific">Lunasporangiospora selenospora</name>
    <dbReference type="NCBI Taxonomy" id="979761"/>
    <lineage>
        <taxon>Eukaryota</taxon>
        <taxon>Fungi</taxon>
        <taxon>Fungi incertae sedis</taxon>
        <taxon>Mucoromycota</taxon>
        <taxon>Mortierellomycotina</taxon>
        <taxon>Mortierellomycetes</taxon>
        <taxon>Mortierellales</taxon>
        <taxon>Mortierellaceae</taxon>
        <taxon>Lunasporangiospora</taxon>
    </lineage>
</organism>
<accession>A0A9P6KB11</accession>
<dbReference type="InterPro" id="IPR027417">
    <property type="entry name" value="P-loop_NTPase"/>
</dbReference>
<comment type="caution">
    <text evidence="1">The sequence shown here is derived from an EMBL/GenBank/DDBJ whole genome shotgun (WGS) entry which is preliminary data.</text>
</comment>
<dbReference type="Gene3D" id="3.40.50.300">
    <property type="entry name" value="P-loop containing nucleotide triphosphate hydrolases"/>
    <property type="match status" value="1"/>
</dbReference>
<reference evidence="1" key="1">
    <citation type="journal article" date="2020" name="Fungal Divers.">
        <title>Resolving the Mortierellaceae phylogeny through synthesis of multi-gene phylogenetics and phylogenomics.</title>
        <authorList>
            <person name="Vandepol N."/>
            <person name="Liber J."/>
            <person name="Desiro A."/>
            <person name="Na H."/>
            <person name="Kennedy M."/>
            <person name="Barry K."/>
            <person name="Grigoriev I.V."/>
            <person name="Miller A.N."/>
            <person name="O'Donnell K."/>
            <person name="Stajich J.E."/>
            <person name="Bonito G."/>
        </authorList>
    </citation>
    <scope>NUCLEOTIDE SEQUENCE</scope>
    <source>
        <strain evidence="1">KOD1015</strain>
    </source>
</reference>
<dbReference type="SUPFAM" id="SSF52540">
    <property type="entry name" value="P-loop containing nucleoside triphosphate hydrolases"/>
    <property type="match status" value="1"/>
</dbReference>
<proteinExistence type="predicted"/>
<gene>
    <name evidence="1" type="ORF">BGW38_006306</name>
</gene>
<evidence type="ECO:0000313" key="1">
    <source>
        <dbReference type="EMBL" id="KAF9578097.1"/>
    </source>
</evidence>
<name>A0A9P6KB11_9FUNG</name>
<dbReference type="EMBL" id="JAABOA010004012">
    <property type="protein sequence ID" value="KAF9578097.1"/>
    <property type="molecule type" value="Genomic_DNA"/>
</dbReference>
<protein>
    <submittedName>
        <fullName evidence="1">Uncharacterized protein</fullName>
    </submittedName>
</protein>
<keyword evidence="2" id="KW-1185">Reference proteome</keyword>
<evidence type="ECO:0000313" key="2">
    <source>
        <dbReference type="Proteomes" id="UP000780801"/>
    </source>
</evidence>
<sequence length="267" mass="30485">MDGLVKALSDAPHHLRVVTFSMDDLYLPFKDQSELSQRYPANKLIEFRGLPGTHDIRLGTQTFQALGHANTKAAASATMSIPSYDKALNNGRGDQVPRDQWLHLQGPVDVVLFEGWSLGFKSIRDQAQLEAIRSTATFPPLHLAKHSLESLEWVNEALEEYEREWYPYFDIFVHLSAPNLSTVFQWRAEQERDLWRKKGAGMSEEQVSEFVARFMPAYELYLERLKHESLFRDGADRTPARDASAAGRHLRLDLDEGRDLLSTTLVE</sequence>
<dbReference type="OrthoDB" id="347435at2759"/>
<dbReference type="Proteomes" id="UP000780801">
    <property type="component" value="Unassembled WGS sequence"/>
</dbReference>